<dbReference type="Pfam" id="PF14036">
    <property type="entry name" value="YlaH"/>
    <property type="match status" value="1"/>
</dbReference>
<dbReference type="Proteomes" id="UP000665043">
    <property type="component" value="Chromosome"/>
</dbReference>
<name>A0ABX7VQS3_9BACI</name>
<keyword evidence="1" id="KW-0812">Transmembrane</keyword>
<organism evidence="2 3">
    <name type="scientific">Sediminibacillus dalangtanensis</name>
    <dbReference type="NCBI Taxonomy" id="2729421"/>
    <lineage>
        <taxon>Bacteria</taxon>
        <taxon>Bacillati</taxon>
        <taxon>Bacillota</taxon>
        <taxon>Bacilli</taxon>
        <taxon>Bacillales</taxon>
        <taxon>Bacillaceae</taxon>
        <taxon>Sediminibacillus</taxon>
    </lineage>
</organism>
<accession>A0ABX7VQS3</accession>
<evidence type="ECO:0000256" key="1">
    <source>
        <dbReference type="SAM" id="Phobius"/>
    </source>
</evidence>
<feature type="transmembrane region" description="Helical" evidence="1">
    <location>
        <begin position="91"/>
        <end position="109"/>
    </location>
</feature>
<evidence type="ECO:0008006" key="4">
    <source>
        <dbReference type="Google" id="ProtNLM"/>
    </source>
</evidence>
<keyword evidence="1" id="KW-1133">Transmembrane helix</keyword>
<keyword evidence="3" id="KW-1185">Reference proteome</keyword>
<dbReference type="EMBL" id="CP046956">
    <property type="protein sequence ID" value="QTM99292.1"/>
    <property type="molecule type" value="Genomic_DNA"/>
</dbReference>
<feature type="transmembrane region" description="Helical" evidence="1">
    <location>
        <begin position="67"/>
        <end position="85"/>
    </location>
</feature>
<reference evidence="2 3" key="1">
    <citation type="submission" date="2019-12" db="EMBL/GenBank/DDBJ databases">
        <title>The whole genome sequencing of a strain isolated from a Mars analog, Dalangtan Playa.</title>
        <authorList>
            <person name="Huang T."/>
        </authorList>
    </citation>
    <scope>NUCLEOTIDE SEQUENCE [LARGE SCALE GENOMIC DNA]</scope>
    <source>
        <strain evidence="2 3">DP4-553-S</strain>
    </source>
</reference>
<sequence>MIRKEGVKKVEETNEAIDIGNNLPIVDFLFNTAANGDLLIGFLLLYLTIGILLAICYKLGFARKLPLLKSLIVYIFLFIGAFIIAMLGLKLPMAECLVIIALVLGIYRFRLAQDRKRRNNQIENN</sequence>
<evidence type="ECO:0000313" key="3">
    <source>
        <dbReference type="Proteomes" id="UP000665043"/>
    </source>
</evidence>
<proteinExistence type="predicted"/>
<protein>
    <recommendedName>
        <fullName evidence="4">YlaH-like protein</fullName>
    </recommendedName>
</protein>
<feature type="transmembrane region" description="Helical" evidence="1">
    <location>
        <begin position="38"/>
        <end position="60"/>
    </location>
</feature>
<dbReference type="InterPro" id="IPR025620">
    <property type="entry name" value="YlaH"/>
</dbReference>
<keyword evidence="1" id="KW-0472">Membrane</keyword>
<evidence type="ECO:0000313" key="2">
    <source>
        <dbReference type="EMBL" id="QTM99292.1"/>
    </source>
</evidence>
<gene>
    <name evidence="2" type="ORF">ERJ70_08230</name>
</gene>